<comment type="similarity">
    <text evidence="1 13 14">Belongs to the ATPase B chain family.</text>
</comment>
<dbReference type="InterPro" id="IPR050059">
    <property type="entry name" value="ATP_synthase_B_chain"/>
</dbReference>
<dbReference type="InterPro" id="IPR005864">
    <property type="entry name" value="ATP_synth_F0_bsu_bac"/>
</dbReference>
<comment type="function">
    <text evidence="13">Component of the F(0) channel, it forms part of the peripheral stalk, linking F(1) to F(0).</text>
</comment>
<dbReference type="RefSeq" id="WP_206709275.1">
    <property type="nucleotide sequence ID" value="NZ_CP059066.1"/>
</dbReference>
<feature type="coiled-coil region" evidence="15">
    <location>
        <begin position="30"/>
        <end position="71"/>
    </location>
</feature>
<evidence type="ECO:0000256" key="10">
    <source>
        <dbReference type="ARBA" id="ARBA00023310"/>
    </source>
</evidence>
<keyword evidence="9 13" id="KW-0472">Membrane</keyword>
<evidence type="ECO:0000256" key="12">
    <source>
        <dbReference type="ARBA" id="ARBA00037847"/>
    </source>
</evidence>
<accession>A0A8A0RNT4</accession>
<dbReference type="AlphaFoldDB" id="A0A8A0RNT4"/>
<organism evidence="16 17">
    <name type="scientific">Koleobacter methoxysyntrophicus</name>
    <dbReference type="NCBI Taxonomy" id="2751313"/>
    <lineage>
        <taxon>Bacteria</taxon>
        <taxon>Bacillati</taxon>
        <taxon>Bacillota</taxon>
        <taxon>Clostridia</taxon>
        <taxon>Koleobacterales</taxon>
        <taxon>Koleobacteraceae</taxon>
        <taxon>Koleobacter</taxon>
    </lineage>
</organism>
<evidence type="ECO:0000256" key="15">
    <source>
        <dbReference type="SAM" id="Coils"/>
    </source>
</evidence>
<keyword evidence="17" id="KW-1185">Reference proteome</keyword>
<dbReference type="NCBIfam" id="TIGR01144">
    <property type="entry name" value="ATP_synt_b"/>
    <property type="match status" value="1"/>
</dbReference>
<evidence type="ECO:0000256" key="7">
    <source>
        <dbReference type="ARBA" id="ARBA00022989"/>
    </source>
</evidence>
<name>A0A8A0RNT4_9FIRM</name>
<dbReference type="GO" id="GO:0046933">
    <property type="term" value="F:proton-transporting ATP synthase activity, rotational mechanism"/>
    <property type="evidence" value="ECO:0007669"/>
    <property type="project" value="UniProtKB-UniRule"/>
</dbReference>
<gene>
    <name evidence="13 16" type="primary">atpF</name>
    <name evidence="16" type="ORF">H0A61_01446</name>
</gene>
<evidence type="ECO:0000256" key="9">
    <source>
        <dbReference type="ARBA" id="ARBA00023136"/>
    </source>
</evidence>
<keyword evidence="3 13" id="KW-1003">Cell membrane</keyword>
<evidence type="ECO:0000256" key="13">
    <source>
        <dbReference type="HAMAP-Rule" id="MF_01398"/>
    </source>
</evidence>
<comment type="subunit">
    <text evidence="13">F-type ATPases have 2 components, F(1) - the catalytic core - and F(0) - the membrane proton channel. F(1) has five subunits: alpha(3), beta(3), gamma(1), delta(1), epsilon(1). F(0) has three main subunits: a(1), b(2) and c(10-14). The alpha and beta chains form an alternating ring which encloses part of the gamma chain. F(1) is attached to F(0) by a central stalk formed by the gamma and epsilon chains, while a peripheral stalk is formed by the delta and b chains.</text>
</comment>
<dbReference type="GO" id="GO:0012505">
    <property type="term" value="C:endomembrane system"/>
    <property type="evidence" value="ECO:0007669"/>
    <property type="project" value="UniProtKB-SubCell"/>
</dbReference>
<proteinExistence type="inferred from homology"/>
<evidence type="ECO:0000256" key="1">
    <source>
        <dbReference type="ARBA" id="ARBA00005513"/>
    </source>
</evidence>
<evidence type="ECO:0000256" key="6">
    <source>
        <dbReference type="ARBA" id="ARBA00022781"/>
    </source>
</evidence>
<evidence type="ECO:0000256" key="8">
    <source>
        <dbReference type="ARBA" id="ARBA00023065"/>
    </source>
</evidence>
<dbReference type="PANTHER" id="PTHR33445:SF1">
    <property type="entry name" value="ATP SYNTHASE SUBUNIT B"/>
    <property type="match status" value="1"/>
</dbReference>
<dbReference type="EMBL" id="CP059066">
    <property type="protein sequence ID" value="QSQ09087.1"/>
    <property type="molecule type" value="Genomic_DNA"/>
</dbReference>
<evidence type="ECO:0000313" key="17">
    <source>
        <dbReference type="Proteomes" id="UP000662904"/>
    </source>
</evidence>
<feature type="transmembrane region" description="Helical" evidence="13">
    <location>
        <begin position="6"/>
        <end position="26"/>
    </location>
</feature>
<keyword evidence="2 13" id="KW-0813">Transport</keyword>
<dbReference type="InterPro" id="IPR002146">
    <property type="entry name" value="ATP_synth_b/b'su_bac/chlpt"/>
</dbReference>
<sequence>MINKYTYIFQIVNFIVLYLLLRRFLFTPITRFMEDRARKIQEEKERAEAERKNAGKIRKEYEEKIKSIDRQAEIRFKEAVREGEKQGREIISAAKARARSIINDGYRELEREREKALREMKHQMVSLSVAAASRIIERELDEKKHRALVDDFISKAGNPK</sequence>
<keyword evidence="8 13" id="KW-0406">Ion transport</keyword>
<comment type="function">
    <text evidence="11 13">F(1)F(0) ATP synthase produces ATP from ADP in the presence of a proton or sodium gradient. F-type ATPases consist of two structural domains, F(1) containing the extramembraneous catalytic core and F(0) containing the membrane proton channel, linked together by a central stalk and a peripheral stalk. During catalysis, ATP synthesis in the catalytic domain of F(1) is coupled via a rotary mechanism of the central stalk subunits to proton translocation.</text>
</comment>
<evidence type="ECO:0000256" key="14">
    <source>
        <dbReference type="RuleBase" id="RU003848"/>
    </source>
</evidence>
<dbReference type="GO" id="GO:0046961">
    <property type="term" value="F:proton-transporting ATPase activity, rotational mechanism"/>
    <property type="evidence" value="ECO:0007669"/>
    <property type="project" value="TreeGrafter"/>
</dbReference>
<dbReference type="PANTHER" id="PTHR33445">
    <property type="entry name" value="ATP SYNTHASE SUBUNIT B', CHLOROPLASTIC"/>
    <property type="match status" value="1"/>
</dbReference>
<dbReference type="CDD" id="cd06503">
    <property type="entry name" value="ATP-synt_Fo_b"/>
    <property type="match status" value="1"/>
</dbReference>
<evidence type="ECO:0000256" key="3">
    <source>
        <dbReference type="ARBA" id="ARBA00022475"/>
    </source>
</evidence>
<evidence type="ECO:0000256" key="11">
    <source>
        <dbReference type="ARBA" id="ARBA00025198"/>
    </source>
</evidence>
<dbReference type="KEGG" id="kme:H0A61_01446"/>
<feature type="coiled-coil region" evidence="15">
    <location>
        <begin position="99"/>
        <end position="126"/>
    </location>
</feature>
<evidence type="ECO:0000256" key="2">
    <source>
        <dbReference type="ARBA" id="ARBA00022448"/>
    </source>
</evidence>
<keyword evidence="5 13" id="KW-0812">Transmembrane</keyword>
<dbReference type="GO" id="GO:0005886">
    <property type="term" value="C:plasma membrane"/>
    <property type="evidence" value="ECO:0007669"/>
    <property type="project" value="UniProtKB-SubCell"/>
</dbReference>
<keyword evidence="4 13" id="KW-0138">CF(0)</keyword>
<evidence type="ECO:0000256" key="5">
    <source>
        <dbReference type="ARBA" id="ARBA00022692"/>
    </source>
</evidence>
<dbReference type="GO" id="GO:0045259">
    <property type="term" value="C:proton-transporting ATP synthase complex"/>
    <property type="evidence" value="ECO:0007669"/>
    <property type="project" value="UniProtKB-KW"/>
</dbReference>
<reference evidence="16" key="1">
    <citation type="submission" date="2020-07" db="EMBL/GenBank/DDBJ databases">
        <title>Koleobacter methoxysyntrophicus gen. nov., sp. nov., a novel anaerobic bacterium isolated from deep subsurface oil field and proposal of Koleobacterales ord. nov. in the phylum Firmicutes.</title>
        <authorList>
            <person name="Sakamoto S."/>
            <person name="Tamaki H."/>
        </authorList>
    </citation>
    <scope>NUCLEOTIDE SEQUENCE</scope>
    <source>
        <strain evidence="16">NRmbB1</strain>
    </source>
</reference>
<keyword evidence="7 13" id="KW-1133">Transmembrane helix</keyword>
<dbReference type="HAMAP" id="MF_01398">
    <property type="entry name" value="ATP_synth_b_bprime"/>
    <property type="match status" value="1"/>
</dbReference>
<dbReference type="Proteomes" id="UP000662904">
    <property type="component" value="Chromosome"/>
</dbReference>
<dbReference type="Pfam" id="PF00430">
    <property type="entry name" value="ATP-synt_B"/>
    <property type="match status" value="1"/>
</dbReference>
<protein>
    <recommendedName>
        <fullName evidence="13">ATP synthase subunit b</fullName>
    </recommendedName>
    <alternativeName>
        <fullName evidence="13">ATP synthase F(0) sector subunit b</fullName>
    </alternativeName>
    <alternativeName>
        <fullName evidence="13">ATPase subunit I</fullName>
    </alternativeName>
    <alternativeName>
        <fullName evidence="13">F-type ATPase subunit b</fullName>
        <shortName evidence="13">F-ATPase subunit b</shortName>
    </alternativeName>
</protein>
<keyword evidence="15" id="KW-0175">Coiled coil</keyword>
<evidence type="ECO:0000313" key="16">
    <source>
        <dbReference type="EMBL" id="QSQ09087.1"/>
    </source>
</evidence>
<keyword evidence="10 13" id="KW-0066">ATP synthesis</keyword>
<comment type="subcellular location">
    <subcellularLocation>
        <location evidence="13">Cell membrane</location>
        <topology evidence="13">Single-pass membrane protein</topology>
    </subcellularLocation>
    <subcellularLocation>
        <location evidence="12">Endomembrane system</location>
        <topology evidence="12">Single-pass membrane protein</topology>
    </subcellularLocation>
</comment>
<keyword evidence="6 13" id="KW-0375">Hydrogen ion transport</keyword>
<evidence type="ECO:0000256" key="4">
    <source>
        <dbReference type="ARBA" id="ARBA00022547"/>
    </source>
</evidence>